<dbReference type="PANTHER" id="PTHR36350">
    <property type="entry name" value="TRANSMEMBRANE PROTEIN"/>
    <property type="match status" value="1"/>
</dbReference>
<evidence type="ECO:0000256" key="1">
    <source>
        <dbReference type="PROSITE-ProRule" id="PRU00339"/>
    </source>
</evidence>
<keyword evidence="2" id="KW-0175">Coiled coil</keyword>
<accession>A0AAV0NIB7</accession>
<proteinExistence type="predicted"/>
<name>A0AAV0NIB7_9ROSI</name>
<gene>
    <name evidence="4" type="ORF">LITE_LOCUS33499</name>
</gene>
<reference evidence="4" key="1">
    <citation type="submission" date="2022-08" db="EMBL/GenBank/DDBJ databases">
        <authorList>
            <person name="Gutierrez-Valencia J."/>
        </authorList>
    </citation>
    <scope>NUCLEOTIDE SEQUENCE</scope>
</reference>
<evidence type="ECO:0000256" key="2">
    <source>
        <dbReference type="SAM" id="Coils"/>
    </source>
</evidence>
<feature type="region of interest" description="Disordered" evidence="3">
    <location>
        <begin position="97"/>
        <end position="127"/>
    </location>
</feature>
<sequence>MNSTLATSFLHLKVPSSSSSLSSFNSTSQLPPLLNSTRIAHPQPSSIPTITACLPNPHPPLIIQRLKTLAKAAVLIAASASAAAHFSVLHPAKAEPPAAAAATLEEEQLDPQKDEDSSSSSSSSFASPLSEFLVGNTEAVESLKSLLQQKLESREDEEALKILTRLVAAQPAAVEWKFLMARLYNEMGQSQNARKVFEEILSVNPLSFEALFENALLMDKSGEGEAVIARLENALQIAEEENKVKEARDVRLIMAQIQFLQKNIEEAMRIYQELSKEDPKDFRPYFCRGMIYSLLDKNEEAKQQFLKYRELSPKKFEVDGYLRTPLSRMKVFGPSDEN</sequence>
<dbReference type="Proteomes" id="UP001154282">
    <property type="component" value="Unassembled WGS sequence"/>
</dbReference>
<organism evidence="4 5">
    <name type="scientific">Linum tenue</name>
    <dbReference type="NCBI Taxonomy" id="586396"/>
    <lineage>
        <taxon>Eukaryota</taxon>
        <taxon>Viridiplantae</taxon>
        <taxon>Streptophyta</taxon>
        <taxon>Embryophyta</taxon>
        <taxon>Tracheophyta</taxon>
        <taxon>Spermatophyta</taxon>
        <taxon>Magnoliopsida</taxon>
        <taxon>eudicotyledons</taxon>
        <taxon>Gunneridae</taxon>
        <taxon>Pentapetalae</taxon>
        <taxon>rosids</taxon>
        <taxon>fabids</taxon>
        <taxon>Malpighiales</taxon>
        <taxon>Linaceae</taxon>
        <taxon>Linum</taxon>
    </lineage>
</organism>
<dbReference type="InterPro" id="IPR011990">
    <property type="entry name" value="TPR-like_helical_dom_sf"/>
</dbReference>
<keyword evidence="5" id="KW-1185">Reference proteome</keyword>
<feature type="coiled-coil region" evidence="2">
    <location>
        <begin position="221"/>
        <end position="277"/>
    </location>
</feature>
<dbReference type="Gene3D" id="1.25.40.10">
    <property type="entry name" value="Tetratricopeptide repeat domain"/>
    <property type="match status" value="2"/>
</dbReference>
<dbReference type="SMART" id="SM00028">
    <property type="entry name" value="TPR"/>
    <property type="match status" value="3"/>
</dbReference>
<evidence type="ECO:0008006" key="6">
    <source>
        <dbReference type="Google" id="ProtNLM"/>
    </source>
</evidence>
<dbReference type="SUPFAM" id="SSF48452">
    <property type="entry name" value="TPR-like"/>
    <property type="match status" value="1"/>
</dbReference>
<evidence type="ECO:0000313" key="5">
    <source>
        <dbReference type="Proteomes" id="UP001154282"/>
    </source>
</evidence>
<dbReference type="Pfam" id="PF13174">
    <property type="entry name" value="TPR_6"/>
    <property type="match status" value="2"/>
</dbReference>
<feature type="repeat" description="TPR" evidence="1">
    <location>
        <begin position="174"/>
        <end position="207"/>
    </location>
</feature>
<protein>
    <recommendedName>
        <fullName evidence="6">Protein SLOW GREEN 1, chloroplastic</fullName>
    </recommendedName>
</protein>
<dbReference type="PANTHER" id="PTHR36350:SF3">
    <property type="entry name" value="TRANSMEMBRANE PROTEIN"/>
    <property type="match status" value="1"/>
</dbReference>
<dbReference type="AlphaFoldDB" id="A0AAV0NIB7"/>
<dbReference type="InterPro" id="IPR019734">
    <property type="entry name" value="TPR_rpt"/>
</dbReference>
<dbReference type="EMBL" id="CAMGYJ010000008">
    <property type="protein sequence ID" value="CAI0458368.1"/>
    <property type="molecule type" value="Genomic_DNA"/>
</dbReference>
<keyword evidence="1" id="KW-0802">TPR repeat</keyword>
<comment type="caution">
    <text evidence="4">The sequence shown here is derived from an EMBL/GenBank/DDBJ whole genome shotgun (WGS) entry which is preliminary data.</text>
</comment>
<evidence type="ECO:0000313" key="4">
    <source>
        <dbReference type="EMBL" id="CAI0458368.1"/>
    </source>
</evidence>
<dbReference type="PROSITE" id="PS50005">
    <property type="entry name" value="TPR"/>
    <property type="match status" value="1"/>
</dbReference>
<evidence type="ECO:0000256" key="3">
    <source>
        <dbReference type="SAM" id="MobiDB-lite"/>
    </source>
</evidence>